<evidence type="ECO:0000256" key="10">
    <source>
        <dbReference type="ARBA" id="ARBA00023157"/>
    </source>
</evidence>
<comment type="similarity">
    <text evidence="2 16">Belongs to the class-I pyridine nucleotide-disulfide oxidoreductase family.</text>
</comment>
<dbReference type="PRINTS" id="PR00368">
    <property type="entry name" value="FADPNR"/>
</dbReference>
<dbReference type="SUPFAM" id="SSF55424">
    <property type="entry name" value="FAD/NAD-linked reductases, dimerisation (C-terminal) domain"/>
    <property type="match status" value="1"/>
</dbReference>
<dbReference type="InterPro" id="IPR004099">
    <property type="entry name" value="Pyr_nucl-diS_OxRdtase_dimer"/>
</dbReference>
<evidence type="ECO:0000256" key="14">
    <source>
        <dbReference type="PIRSR" id="PIRSR000350-3"/>
    </source>
</evidence>
<evidence type="ECO:0000256" key="1">
    <source>
        <dbReference type="ARBA" id="ARBA00004496"/>
    </source>
</evidence>
<feature type="binding site" evidence="14">
    <location>
        <position position="120"/>
    </location>
    <ligand>
        <name>FAD</name>
        <dbReference type="ChEBI" id="CHEBI:57692"/>
    </ligand>
</feature>
<keyword evidence="6 16" id="KW-0285">Flavoprotein</keyword>
<dbReference type="InterPro" id="IPR006258">
    <property type="entry name" value="Lipoamide_DH"/>
</dbReference>
<keyword evidence="10" id="KW-1015">Disulfide bond</keyword>
<gene>
    <name evidence="19" type="primary">lpdA</name>
    <name evidence="19" type="ORF">CO690_08780</name>
</gene>
<evidence type="ECO:0000256" key="8">
    <source>
        <dbReference type="ARBA" id="ARBA00023002"/>
    </source>
</evidence>
<evidence type="ECO:0000256" key="5">
    <source>
        <dbReference type="ARBA" id="ARBA00022490"/>
    </source>
</evidence>
<keyword evidence="8 16" id="KW-0560">Oxidoreductase</keyword>
<organism evidence="19 20">
    <name type="scientific">Rothia mucilaginosa</name>
    <dbReference type="NCBI Taxonomy" id="43675"/>
    <lineage>
        <taxon>Bacteria</taxon>
        <taxon>Bacillati</taxon>
        <taxon>Actinomycetota</taxon>
        <taxon>Actinomycetes</taxon>
        <taxon>Micrococcales</taxon>
        <taxon>Micrococcaceae</taxon>
        <taxon>Rothia</taxon>
    </lineage>
</organism>
<dbReference type="Gene3D" id="3.50.50.60">
    <property type="entry name" value="FAD/NAD(P)-binding domain"/>
    <property type="match status" value="2"/>
</dbReference>
<comment type="catalytic activity">
    <reaction evidence="12 16">
        <text>N(6)-[(R)-dihydrolipoyl]-L-lysyl-[protein] + NAD(+) = N(6)-[(R)-lipoyl]-L-lysyl-[protein] + NADH + H(+)</text>
        <dbReference type="Rhea" id="RHEA:15045"/>
        <dbReference type="Rhea" id="RHEA-COMP:10474"/>
        <dbReference type="Rhea" id="RHEA-COMP:10475"/>
        <dbReference type="ChEBI" id="CHEBI:15378"/>
        <dbReference type="ChEBI" id="CHEBI:57540"/>
        <dbReference type="ChEBI" id="CHEBI:57945"/>
        <dbReference type="ChEBI" id="CHEBI:83099"/>
        <dbReference type="ChEBI" id="CHEBI:83100"/>
        <dbReference type="EC" id="1.8.1.4"/>
    </reaction>
</comment>
<comment type="miscellaneous">
    <text evidence="16">The active site is a redox-active disulfide bond.</text>
</comment>
<dbReference type="InterPro" id="IPR001100">
    <property type="entry name" value="Pyr_nuc-diS_OxRdtase"/>
</dbReference>
<feature type="binding site" evidence="14">
    <location>
        <position position="266"/>
    </location>
    <ligand>
        <name>NAD(+)</name>
        <dbReference type="ChEBI" id="CHEBI:57540"/>
    </ligand>
</feature>
<reference evidence="20" key="1">
    <citation type="submission" date="2017-09" db="EMBL/GenBank/DDBJ databases">
        <title>FDA dAtabase for Regulatory Grade micrObial Sequences (FDA-ARGOS): Supporting development and validation of Infectious Disease Dx tests.</title>
        <authorList>
            <person name="Minogue T."/>
            <person name="Wolcott M."/>
            <person name="Wasieloski L."/>
            <person name="Aguilar W."/>
            <person name="Moore D."/>
            <person name="Tallon L."/>
            <person name="Sadzewicz L."/>
            <person name="Ott S."/>
            <person name="Zhao X."/>
            <person name="Nagaraj S."/>
            <person name="Vavikolanu K."/>
            <person name="Aluvathingal J."/>
            <person name="Nadendla S."/>
            <person name="Sichtig H."/>
        </authorList>
    </citation>
    <scope>NUCLEOTIDE SEQUENCE [LARGE SCALE GENOMIC DNA]</scope>
    <source>
        <strain evidence="20">FDAARGOS_369</strain>
    </source>
</reference>
<accession>A0A291DH48</accession>
<dbReference type="PANTHER" id="PTHR22912">
    <property type="entry name" value="DISULFIDE OXIDOREDUCTASE"/>
    <property type="match status" value="1"/>
</dbReference>
<evidence type="ECO:0000259" key="18">
    <source>
        <dbReference type="Pfam" id="PF07992"/>
    </source>
</evidence>
<dbReference type="Gene3D" id="3.30.390.30">
    <property type="match status" value="1"/>
</dbReference>
<dbReference type="PRINTS" id="PR00411">
    <property type="entry name" value="PNDRDTASEI"/>
</dbReference>
<dbReference type="Pfam" id="PF02852">
    <property type="entry name" value="Pyr_redox_dim"/>
    <property type="match status" value="1"/>
</dbReference>
<feature type="binding site" evidence="14">
    <location>
        <position position="57"/>
    </location>
    <ligand>
        <name>FAD</name>
        <dbReference type="ChEBI" id="CHEBI:57692"/>
    </ligand>
</feature>
<evidence type="ECO:0000256" key="4">
    <source>
        <dbReference type="ARBA" id="ARBA00016961"/>
    </source>
</evidence>
<keyword evidence="5" id="KW-0963">Cytoplasm</keyword>
<dbReference type="GO" id="GO:0050660">
    <property type="term" value="F:flavin adenine dinucleotide binding"/>
    <property type="evidence" value="ECO:0007669"/>
    <property type="project" value="InterPro"/>
</dbReference>
<dbReference type="InterPro" id="IPR023753">
    <property type="entry name" value="FAD/NAD-binding_dom"/>
</dbReference>
<evidence type="ECO:0000313" key="20">
    <source>
        <dbReference type="Proteomes" id="UP000218628"/>
    </source>
</evidence>
<evidence type="ECO:0000256" key="15">
    <source>
        <dbReference type="PIRSR" id="PIRSR000350-4"/>
    </source>
</evidence>
<dbReference type="PANTHER" id="PTHR22912:SF217">
    <property type="entry name" value="DIHYDROLIPOYL DEHYDROGENASE"/>
    <property type="match status" value="1"/>
</dbReference>
<dbReference type="PIRSF" id="PIRSF000350">
    <property type="entry name" value="Mercury_reductase_MerA"/>
    <property type="match status" value="1"/>
</dbReference>
<evidence type="ECO:0000256" key="12">
    <source>
        <dbReference type="ARBA" id="ARBA00049187"/>
    </source>
</evidence>
<keyword evidence="14" id="KW-0547">Nucleotide-binding</keyword>
<dbReference type="GO" id="GO:0006103">
    <property type="term" value="P:2-oxoglutarate metabolic process"/>
    <property type="evidence" value="ECO:0007669"/>
    <property type="project" value="TreeGrafter"/>
</dbReference>
<keyword evidence="9 14" id="KW-0520">NAD</keyword>
<evidence type="ECO:0000256" key="7">
    <source>
        <dbReference type="ARBA" id="ARBA00022827"/>
    </source>
</evidence>
<dbReference type="EC" id="1.8.1.4" evidence="3 16"/>
<dbReference type="InterPro" id="IPR016156">
    <property type="entry name" value="FAD/NAD-linked_Rdtase_dimer_sf"/>
</dbReference>
<sequence length="461" mass="48671">MQGSNIVAQEFDILILGGGSAGYSAAIRARQLGFTVGLVEKEKVGGTCLHTGCIPTKAYLHAAELAEDAREASKVGVNAVLQSIEMGKVRDYKDGIVSGKFKGLAGLLKMKGVEVIPGEGKLTAQDTITVGGVEYKGKNIILASGSVSKTFGLPIEGRVLTSTEALEMDYLPKSAIVLGGGVIGCEFASMWNAMGVDVTIIEGLPNLVPNEDPAIIKVLERAFKKRGIKFNTGTLFEKVEQDANGAKVTLADGKVFEAEIVLVAVGRGPNTANMGYEEQGIPMDRGFVLANERLHTGVGNIYAIGDIVPGVQLAHRGYQQGIFVAEEIAGLNPTIVEDINIPKVTFCDPEIASVGYSEPKAKEKFGAENVETAEYNLAGNGKSSILGATGIVKVVRQKDGPIVGVHAIGKRMGEQIGEAQMWVAWEAFPEDVAKFVHAHPTQNESLGEAAMVLNGTPLHSA</sequence>
<dbReference type="RefSeq" id="WP_012903261.1">
    <property type="nucleotide sequence ID" value="NZ_CBDFDL010000002.1"/>
</dbReference>
<dbReference type="PROSITE" id="PS00076">
    <property type="entry name" value="PYRIDINE_REDOX_1"/>
    <property type="match status" value="1"/>
</dbReference>
<evidence type="ECO:0000256" key="9">
    <source>
        <dbReference type="ARBA" id="ARBA00023027"/>
    </source>
</evidence>
<dbReference type="InterPro" id="IPR050151">
    <property type="entry name" value="Class-I_Pyr_Nuc-Dis_Oxidored"/>
</dbReference>
<dbReference type="GO" id="GO:0005737">
    <property type="term" value="C:cytoplasm"/>
    <property type="evidence" value="ECO:0007669"/>
    <property type="project" value="UniProtKB-SubCell"/>
</dbReference>
<evidence type="ECO:0000256" key="2">
    <source>
        <dbReference type="ARBA" id="ARBA00007532"/>
    </source>
</evidence>
<protein>
    <recommendedName>
        <fullName evidence="4 16">Dihydrolipoyl dehydrogenase</fullName>
        <ecNumber evidence="3 16">1.8.1.4</ecNumber>
    </recommendedName>
</protein>
<feature type="binding site" evidence="14">
    <location>
        <position position="202"/>
    </location>
    <ligand>
        <name>NAD(+)</name>
        <dbReference type="ChEBI" id="CHEBI:57540"/>
    </ligand>
</feature>
<name>A0A291DH48_9MICC</name>
<feature type="disulfide bond" description="Redox-active" evidence="15">
    <location>
        <begin position="48"/>
        <end position="53"/>
    </location>
</feature>
<evidence type="ECO:0000256" key="6">
    <source>
        <dbReference type="ARBA" id="ARBA00022630"/>
    </source>
</evidence>
<keyword evidence="7 14" id="KW-0274">FAD</keyword>
<evidence type="ECO:0000259" key="17">
    <source>
        <dbReference type="Pfam" id="PF02852"/>
    </source>
</evidence>
<dbReference type="OMA" id="HMVGDRM"/>
<dbReference type="Proteomes" id="UP000218628">
    <property type="component" value="Chromosome"/>
</dbReference>
<dbReference type="InterPro" id="IPR036188">
    <property type="entry name" value="FAD/NAD-bd_sf"/>
</dbReference>
<feature type="binding site" evidence="14">
    <location>
        <begin position="179"/>
        <end position="186"/>
    </location>
    <ligand>
        <name>NAD(+)</name>
        <dbReference type="ChEBI" id="CHEBI:57540"/>
    </ligand>
</feature>
<comment type="subcellular location">
    <subcellularLocation>
        <location evidence="1">Cytoplasm</location>
    </subcellularLocation>
</comment>
<keyword evidence="11 16" id="KW-0676">Redox-active center</keyword>
<dbReference type="NCBIfam" id="TIGR01350">
    <property type="entry name" value="lipoamide_DH"/>
    <property type="match status" value="1"/>
</dbReference>
<evidence type="ECO:0000256" key="11">
    <source>
        <dbReference type="ARBA" id="ARBA00023284"/>
    </source>
</evidence>
<feature type="active site" description="Proton acceptor" evidence="13">
    <location>
        <position position="439"/>
    </location>
</feature>
<proteinExistence type="inferred from homology"/>
<dbReference type="Pfam" id="PF07992">
    <property type="entry name" value="Pyr_redox_2"/>
    <property type="match status" value="1"/>
</dbReference>
<dbReference type="GO" id="GO:0004148">
    <property type="term" value="F:dihydrolipoyl dehydrogenase (NADH) activity"/>
    <property type="evidence" value="ECO:0007669"/>
    <property type="project" value="UniProtKB-EC"/>
</dbReference>
<evidence type="ECO:0000256" key="16">
    <source>
        <dbReference type="RuleBase" id="RU003692"/>
    </source>
</evidence>
<evidence type="ECO:0000256" key="3">
    <source>
        <dbReference type="ARBA" id="ARBA00012608"/>
    </source>
</evidence>
<feature type="domain" description="FAD/NAD(P)-binding" evidence="18">
    <location>
        <begin position="11"/>
        <end position="321"/>
    </location>
</feature>
<evidence type="ECO:0000256" key="13">
    <source>
        <dbReference type="PIRSR" id="PIRSR000350-2"/>
    </source>
</evidence>
<dbReference type="SUPFAM" id="SSF51905">
    <property type="entry name" value="FAD/NAD(P)-binding domain"/>
    <property type="match status" value="1"/>
</dbReference>
<dbReference type="EMBL" id="CP023510">
    <property type="protein sequence ID" value="ATF63768.1"/>
    <property type="molecule type" value="Genomic_DNA"/>
</dbReference>
<dbReference type="AlphaFoldDB" id="A0A291DH48"/>
<comment type="cofactor">
    <cofactor evidence="14 16">
        <name>FAD</name>
        <dbReference type="ChEBI" id="CHEBI:57692"/>
    </cofactor>
    <text evidence="14 16">Binds 1 FAD per subunit.</text>
</comment>
<evidence type="ECO:0000313" key="19">
    <source>
        <dbReference type="EMBL" id="ATF63768.1"/>
    </source>
</evidence>
<dbReference type="FunFam" id="3.30.390.30:FF:000001">
    <property type="entry name" value="Dihydrolipoyl dehydrogenase"/>
    <property type="match status" value="1"/>
</dbReference>
<feature type="binding site" evidence="14">
    <location>
        <position position="306"/>
    </location>
    <ligand>
        <name>FAD</name>
        <dbReference type="ChEBI" id="CHEBI:57692"/>
    </ligand>
</feature>
<dbReference type="InterPro" id="IPR012999">
    <property type="entry name" value="Pyr_OxRdtase_I_AS"/>
</dbReference>
<feature type="domain" description="Pyridine nucleotide-disulphide oxidoreductase dimerisation" evidence="17">
    <location>
        <begin position="341"/>
        <end position="450"/>
    </location>
</feature>